<organism evidence="1 2">
    <name type="scientific">Andreprevotia lacus DSM 23236</name>
    <dbReference type="NCBI Taxonomy" id="1121001"/>
    <lineage>
        <taxon>Bacteria</taxon>
        <taxon>Pseudomonadati</taxon>
        <taxon>Pseudomonadota</taxon>
        <taxon>Betaproteobacteria</taxon>
        <taxon>Neisseriales</taxon>
        <taxon>Chitinibacteraceae</taxon>
        <taxon>Andreprevotia</taxon>
    </lineage>
</organism>
<reference evidence="1 2" key="1">
    <citation type="submission" date="2017-04" db="EMBL/GenBank/DDBJ databases">
        <authorList>
            <person name="Afonso C.L."/>
            <person name="Miller P.J."/>
            <person name="Scott M.A."/>
            <person name="Spackman E."/>
            <person name="Goraichik I."/>
            <person name="Dimitrov K.M."/>
            <person name="Suarez D.L."/>
            <person name="Swayne D.E."/>
        </authorList>
    </citation>
    <scope>NUCLEOTIDE SEQUENCE [LARGE SCALE GENOMIC DNA]</scope>
    <source>
        <strain evidence="1 2">DSM 23236</strain>
    </source>
</reference>
<dbReference type="EMBL" id="FWXD01000016">
    <property type="protein sequence ID" value="SMC27215.1"/>
    <property type="molecule type" value="Genomic_DNA"/>
</dbReference>
<sequence>MAIEGTLPAVFKVLPPTTFTAAGGTVGRVLVDQQPAAPGATPPLYGGATLIDLTATSSDATARDLMLYTASVSTVVGSASTGAAAVTIQTITRVSGDFIADGWRAGALLMLFAPANAAPQAAEGVLAIVTGVASQTLTVSGTPFSAVGSLTAGTRICQLAPRFRATIPASAGSDGLSASVGLLNHVRDGALIRSELKLDAGTLLVAAPVAAISALPTWLSLSPVVALY</sequence>
<evidence type="ECO:0008006" key="3">
    <source>
        <dbReference type="Google" id="ProtNLM"/>
    </source>
</evidence>
<dbReference type="AlphaFoldDB" id="A0A1W1XTN9"/>
<evidence type="ECO:0000313" key="2">
    <source>
        <dbReference type="Proteomes" id="UP000192761"/>
    </source>
</evidence>
<dbReference type="RefSeq" id="WP_084091388.1">
    <property type="nucleotide sequence ID" value="NZ_FWXD01000016.1"/>
</dbReference>
<name>A0A1W1XTN9_9NEIS</name>
<dbReference type="STRING" id="1121001.SAMN02745857_02754"/>
<dbReference type="Proteomes" id="UP000192761">
    <property type="component" value="Unassembled WGS sequence"/>
</dbReference>
<keyword evidence="2" id="KW-1185">Reference proteome</keyword>
<evidence type="ECO:0000313" key="1">
    <source>
        <dbReference type="EMBL" id="SMC27215.1"/>
    </source>
</evidence>
<protein>
    <recommendedName>
        <fullName evidence="3">Bacteriophage lambda head decoration protein D</fullName>
    </recommendedName>
</protein>
<gene>
    <name evidence="1" type="ORF">SAMN02745857_02754</name>
</gene>
<proteinExistence type="predicted"/>
<dbReference type="OrthoDB" id="9208121at2"/>
<accession>A0A1W1XTN9</accession>